<dbReference type="GO" id="GO:0005694">
    <property type="term" value="C:chromosome"/>
    <property type="evidence" value="ECO:0007669"/>
    <property type="project" value="TreeGrafter"/>
</dbReference>
<dbReference type="RefSeq" id="WP_181363216.1">
    <property type="nucleotide sequence ID" value="NZ_MPDK01000111.1"/>
</dbReference>
<organism evidence="2 3">
    <name type="scientific">Sulfoacidibacillus thermotolerans</name>
    <name type="common">Acidibacillus sulfuroxidans</name>
    <dbReference type="NCBI Taxonomy" id="1765684"/>
    <lineage>
        <taxon>Bacteria</taxon>
        <taxon>Bacillati</taxon>
        <taxon>Bacillota</taxon>
        <taxon>Bacilli</taxon>
        <taxon>Bacillales</taxon>
        <taxon>Alicyclobacillaceae</taxon>
        <taxon>Sulfoacidibacillus</taxon>
    </lineage>
</organism>
<reference evidence="2 3" key="1">
    <citation type="submission" date="2016-11" db="EMBL/GenBank/DDBJ databases">
        <title>Comparative genomics of Acidibacillus ferroxidans species.</title>
        <authorList>
            <person name="Oliveira G."/>
            <person name="Nunes G."/>
            <person name="Oliveira R."/>
            <person name="Araujo F."/>
            <person name="Salim A."/>
            <person name="Scholte L."/>
            <person name="Morais D."/>
            <person name="Nancucheo I."/>
            <person name="Johnson D.B."/>
            <person name="Grail B."/>
            <person name="Bittencourt J."/>
            <person name="Valadares R."/>
        </authorList>
    </citation>
    <scope>NUCLEOTIDE SEQUENCE [LARGE SCALE GENOMIC DNA]</scope>
    <source>
        <strain evidence="2 3">Y002</strain>
    </source>
</reference>
<protein>
    <recommendedName>
        <fullName evidence="1">ParB-like N-terminal domain-containing protein</fullName>
    </recommendedName>
</protein>
<dbReference type="InterPro" id="IPR036086">
    <property type="entry name" value="ParB/Sulfiredoxin_sf"/>
</dbReference>
<comment type="caution">
    <text evidence="2">The sequence shown here is derived from an EMBL/GenBank/DDBJ whole genome shotgun (WGS) entry which is preliminary data.</text>
</comment>
<dbReference type="Pfam" id="PF02195">
    <property type="entry name" value="ParB_N"/>
    <property type="match status" value="1"/>
</dbReference>
<name>A0A2U3CMM8_SULT2</name>
<evidence type="ECO:0000313" key="3">
    <source>
        <dbReference type="Proteomes" id="UP000245380"/>
    </source>
</evidence>
<proteinExistence type="predicted"/>
<accession>A0A2U3CMM8</accession>
<dbReference type="Gene3D" id="3.90.1530.10">
    <property type="entry name" value="Conserved hypothetical protein from pyrococcus furiosus pfu- 392566-001, ParB domain"/>
    <property type="match status" value="1"/>
</dbReference>
<dbReference type="Proteomes" id="UP000245380">
    <property type="component" value="Unassembled WGS sequence"/>
</dbReference>
<dbReference type="SMART" id="SM00470">
    <property type="entry name" value="ParB"/>
    <property type="match status" value="1"/>
</dbReference>
<dbReference type="AlphaFoldDB" id="A0A2U3CMM8"/>
<evidence type="ECO:0000313" key="2">
    <source>
        <dbReference type="EMBL" id="PWI50272.1"/>
    </source>
</evidence>
<sequence>MAKIPVALLVEHPENKLFHNLSDEELQELAKDMQENGLIHAVVARTAGEQYQIISGHQRVRAAKLLGWTDIETDVLDVDDNKAARMLISANVKTRT</sequence>
<keyword evidence="3" id="KW-1185">Reference proteome</keyword>
<gene>
    <name evidence="2" type="ORF">BM613_14515</name>
</gene>
<dbReference type="PANTHER" id="PTHR33375">
    <property type="entry name" value="CHROMOSOME-PARTITIONING PROTEIN PARB-RELATED"/>
    <property type="match status" value="1"/>
</dbReference>
<dbReference type="InterPro" id="IPR003115">
    <property type="entry name" value="ParB_N"/>
</dbReference>
<dbReference type="InterPro" id="IPR050336">
    <property type="entry name" value="Chromosome_partition/occlusion"/>
</dbReference>
<dbReference type="EMBL" id="MPDK01000111">
    <property type="protein sequence ID" value="PWI50272.1"/>
    <property type="molecule type" value="Genomic_DNA"/>
</dbReference>
<dbReference type="SUPFAM" id="SSF110849">
    <property type="entry name" value="ParB/Sulfiredoxin"/>
    <property type="match status" value="1"/>
</dbReference>
<feature type="non-terminal residue" evidence="2">
    <location>
        <position position="96"/>
    </location>
</feature>
<feature type="domain" description="ParB-like N-terminal" evidence="1">
    <location>
        <begin position="2"/>
        <end position="92"/>
    </location>
</feature>
<evidence type="ECO:0000259" key="1">
    <source>
        <dbReference type="SMART" id="SM00470"/>
    </source>
</evidence>
<dbReference type="GO" id="GO:0007059">
    <property type="term" value="P:chromosome segregation"/>
    <property type="evidence" value="ECO:0007669"/>
    <property type="project" value="TreeGrafter"/>
</dbReference>
<dbReference type="PANTHER" id="PTHR33375:SF1">
    <property type="entry name" value="CHROMOSOME-PARTITIONING PROTEIN PARB-RELATED"/>
    <property type="match status" value="1"/>
</dbReference>